<evidence type="ECO:0000313" key="1">
    <source>
        <dbReference type="EMBL" id="GMI71628.1"/>
    </source>
</evidence>
<accession>A0A9W7LP24</accession>
<reference evidence="1" key="1">
    <citation type="submission" date="2023-05" db="EMBL/GenBank/DDBJ databases">
        <title>Genome and transcriptome analyses reveal genes involved in the formation of fine ridges on petal epidermal cells in Hibiscus trionum.</title>
        <authorList>
            <person name="Koshimizu S."/>
            <person name="Masuda S."/>
            <person name="Ishii T."/>
            <person name="Shirasu K."/>
            <person name="Hoshino A."/>
            <person name="Arita M."/>
        </authorList>
    </citation>
    <scope>NUCLEOTIDE SEQUENCE</scope>
    <source>
        <strain evidence="1">Hamamatsu line</strain>
    </source>
</reference>
<dbReference type="Proteomes" id="UP001165190">
    <property type="component" value="Unassembled WGS sequence"/>
</dbReference>
<keyword evidence="2" id="KW-1185">Reference proteome</keyword>
<name>A0A9W7LP24_HIBTR</name>
<dbReference type="PANTHER" id="PTHR31676:SF7">
    <property type="entry name" value="DUF538 DOMAIN-CONTAINING PROTEIN"/>
    <property type="match status" value="1"/>
</dbReference>
<gene>
    <name evidence="1" type="ORF">HRI_000832100</name>
</gene>
<dbReference type="SUPFAM" id="SSF141562">
    <property type="entry name" value="At5g01610-like"/>
    <property type="match status" value="1"/>
</dbReference>
<dbReference type="AlphaFoldDB" id="A0A9W7LP24"/>
<dbReference type="OrthoDB" id="1885001at2759"/>
<dbReference type="Pfam" id="PF04398">
    <property type="entry name" value="DUF538"/>
    <property type="match status" value="1"/>
</dbReference>
<proteinExistence type="predicted"/>
<dbReference type="InterPro" id="IPR007493">
    <property type="entry name" value="DUF538"/>
</dbReference>
<dbReference type="InterPro" id="IPR036758">
    <property type="entry name" value="At5g01610-like"/>
</dbReference>
<dbReference type="EMBL" id="BSYR01000010">
    <property type="protein sequence ID" value="GMI71628.1"/>
    <property type="molecule type" value="Genomic_DNA"/>
</dbReference>
<dbReference type="Gene3D" id="2.30.240.10">
    <property type="entry name" value="At5g01610-like"/>
    <property type="match status" value="1"/>
</dbReference>
<dbReference type="PANTHER" id="PTHR31676">
    <property type="entry name" value="T31J12.3 PROTEIN-RELATED"/>
    <property type="match status" value="1"/>
</dbReference>
<organism evidence="1 2">
    <name type="scientific">Hibiscus trionum</name>
    <name type="common">Flower of an hour</name>
    <dbReference type="NCBI Taxonomy" id="183268"/>
    <lineage>
        <taxon>Eukaryota</taxon>
        <taxon>Viridiplantae</taxon>
        <taxon>Streptophyta</taxon>
        <taxon>Embryophyta</taxon>
        <taxon>Tracheophyta</taxon>
        <taxon>Spermatophyta</taxon>
        <taxon>Magnoliopsida</taxon>
        <taxon>eudicotyledons</taxon>
        <taxon>Gunneridae</taxon>
        <taxon>Pentapetalae</taxon>
        <taxon>rosids</taxon>
        <taxon>malvids</taxon>
        <taxon>Malvales</taxon>
        <taxon>Malvaceae</taxon>
        <taxon>Malvoideae</taxon>
        <taxon>Hibiscus</taxon>
    </lineage>
</organism>
<comment type="caution">
    <text evidence="1">The sequence shown here is derived from an EMBL/GenBank/DDBJ whole genome shotgun (WGS) entry which is preliminary data.</text>
</comment>
<protein>
    <submittedName>
        <fullName evidence="1">Uncharacterized protein</fullName>
    </submittedName>
</protein>
<sequence length="145" mass="16632">MASKDIATHRAGAEIYHGATLCKQKARELLDKFRLPETLMPFNDLIELGFNPTTGFMWMKQQKPTKYRVKDTGVSSYASELTGFLEDRRMRKLTGIKSKDMMIWMTISDVSIDRGDPNKIIFTTSMGLWKSFPVTAFENEPEEVK</sequence>
<evidence type="ECO:0000313" key="2">
    <source>
        <dbReference type="Proteomes" id="UP001165190"/>
    </source>
</evidence>